<evidence type="ECO:0000256" key="8">
    <source>
        <dbReference type="SAM" id="MobiDB-lite"/>
    </source>
</evidence>
<feature type="compositionally biased region" description="Basic and acidic residues" evidence="8">
    <location>
        <begin position="393"/>
        <end position="404"/>
    </location>
</feature>
<name>A0A7J7N0Y9_9MAGN</name>
<dbReference type="EMBL" id="JACGCM010001150">
    <property type="protein sequence ID" value="KAF6160861.1"/>
    <property type="molecule type" value="Genomic_DNA"/>
</dbReference>
<dbReference type="InterPro" id="IPR036875">
    <property type="entry name" value="Znf_CCHC_sf"/>
</dbReference>
<feature type="compositionally biased region" description="Polar residues" evidence="8">
    <location>
        <begin position="471"/>
        <end position="484"/>
    </location>
</feature>
<comment type="caution">
    <text evidence="10">The sequence shown here is derived from an EMBL/GenBank/DDBJ whole genome shotgun (WGS) entry which is preliminary data.</text>
</comment>
<reference evidence="10 11" key="1">
    <citation type="journal article" date="2020" name="IScience">
        <title>Genome Sequencing of the Endangered Kingdonia uniflora (Circaeasteraceae, Ranunculales) Reveals Potential Mechanisms of Evolutionary Specialization.</title>
        <authorList>
            <person name="Sun Y."/>
            <person name="Deng T."/>
            <person name="Zhang A."/>
            <person name="Moore M.J."/>
            <person name="Landis J.B."/>
            <person name="Lin N."/>
            <person name="Zhang H."/>
            <person name="Zhang X."/>
            <person name="Huang J."/>
            <person name="Zhang X."/>
            <person name="Sun H."/>
            <person name="Wang H."/>
        </authorList>
    </citation>
    <scope>NUCLEOTIDE SEQUENCE [LARGE SCALE GENOMIC DNA]</scope>
    <source>
        <strain evidence="10">TB1705</strain>
        <tissue evidence="10">Leaf</tissue>
    </source>
</reference>
<evidence type="ECO:0000256" key="4">
    <source>
        <dbReference type="ARBA" id="ARBA00022771"/>
    </source>
</evidence>
<keyword evidence="5" id="KW-0862">Zinc</keyword>
<evidence type="ECO:0000256" key="6">
    <source>
        <dbReference type="ARBA" id="ARBA00023242"/>
    </source>
</evidence>
<evidence type="ECO:0000313" key="11">
    <source>
        <dbReference type="Proteomes" id="UP000541444"/>
    </source>
</evidence>
<dbReference type="GO" id="GO:0005654">
    <property type="term" value="C:nucleoplasm"/>
    <property type="evidence" value="ECO:0007669"/>
    <property type="project" value="UniProtKB-SubCell"/>
</dbReference>
<proteinExistence type="inferred from homology"/>
<dbReference type="GO" id="GO:0010274">
    <property type="term" value="P:hydrotropism"/>
    <property type="evidence" value="ECO:0007669"/>
    <property type="project" value="InterPro"/>
</dbReference>
<dbReference type="PROSITE" id="PS50158">
    <property type="entry name" value="ZF_CCHC"/>
    <property type="match status" value="1"/>
</dbReference>
<feature type="compositionally biased region" description="Polar residues" evidence="8">
    <location>
        <begin position="10"/>
        <end position="19"/>
    </location>
</feature>
<gene>
    <name evidence="10" type="ORF">GIB67_041915</name>
</gene>
<comment type="subcellular location">
    <subcellularLocation>
        <location evidence="1">Nucleus</location>
        <location evidence="1">Nucleoplasm</location>
    </subcellularLocation>
</comment>
<dbReference type="AlphaFoldDB" id="A0A7J7N0Y9"/>
<dbReference type="SMART" id="SM00581">
    <property type="entry name" value="PSP"/>
    <property type="match status" value="1"/>
</dbReference>
<feature type="compositionally biased region" description="Polar residues" evidence="8">
    <location>
        <begin position="244"/>
        <end position="256"/>
    </location>
</feature>
<dbReference type="SUPFAM" id="SSF57756">
    <property type="entry name" value="Retrovirus zinc finger-like domains"/>
    <property type="match status" value="1"/>
</dbReference>
<protein>
    <recommendedName>
        <fullName evidence="9">CCHC-type domain-containing protein</fullName>
    </recommendedName>
</protein>
<dbReference type="GO" id="GO:0008270">
    <property type="term" value="F:zinc ion binding"/>
    <property type="evidence" value="ECO:0007669"/>
    <property type="project" value="UniProtKB-KW"/>
</dbReference>
<keyword evidence="6" id="KW-0539">Nucleus</keyword>
<dbReference type="InterPro" id="IPR006568">
    <property type="entry name" value="PSP_pro-rich"/>
</dbReference>
<dbReference type="InterPro" id="IPR052115">
    <property type="entry name" value="NEXT_complex_subunit_ZCCHC8"/>
</dbReference>
<dbReference type="PANTHER" id="PTHR13316">
    <property type="entry name" value="ZINC FINGER, CCHC DOMAIN CONTAINING 8"/>
    <property type="match status" value="1"/>
</dbReference>
<dbReference type="InterPro" id="IPR001878">
    <property type="entry name" value="Znf_CCHC"/>
</dbReference>
<dbReference type="GO" id="GO:0071013">
    <property type="term" value="C:catalytic step 2 spliceosome"/>
    <property type="evidence" value="ECO:0007669"/>
    <property type="project" value="TreeGrafter"/>
</dbReference>
<dbReference type="Pfam" id="PF04759">
    <property type="entry name" value="DUF617"/>
    <property type="match status" value="1"/>
</dbReference>
<keyword evidence="4 7" id="KW-0863">Zinc-finger</keyword>
<feature type="compositionally biased region" description="Acidic residues" evidence="8">
    <location>
        <begin position="320"/>
        <end position="331"/>
    </location>
</feature>
<evidence type="ECO:0000256" key="2">
    <source>
        <dbReference type="ARBA" id="ARBA00007497"/>
    </source>
</evidence>
<keyword evidence="3" id="KW-0479">Metal-binding</keyword>
<evidence type="ECO:0000256" key="3">
    <source>
        <dbReference type="ARBA" id="ARBA00022723"/>
    </source>
</evidence>
<comment type="similarity">
    <text evidence="2">Belongs to the ZCCHC8 family.</text>
</comment>
<accession>A0A7J7N0Y9</accession>
<feature type="region of interest" description="Disordered" evidence="8">
    <location>
        <begin position="320"/>
        <end position="545"/>
    </location>
</feature>
<sequence length="782" mass="87129">MGPEDCIDPQPSSNCTNGSDRNKIHSSDAEPGEEDFQPSTSQLEEEIVTEENLRQDTGNENEDDQDMQKDVVVTGLVGGITVIEEDIKLTETTAMEEASKRKLGEFLQKWSEWHARHLSSSKDPNATLESGEDTYFPALHVFGQERASTVSFWMDNQTITEENERFIPLDGDSVPLYDRGFALGLTSVDGSINTDSGLENVEASRCFNCGSYSHALKECPKPRDNVAVNNARKQHNSKRGLSVGSRNPTRYYQSSPGGKYDGIRAGFLGSETRQLLGITELDPPPWLHRMRAIGYPPGYLDPDNEDQPSGITIFTEEEITKEEREEQEDGEILGTNNPEPQKKMSVTFPGINAPIPENADEKRWSTSLGSSGFDSSRNQYQHNRPSEAVSRGHYNDAKRSRDDGPPGVDFSMPSYIPRFTDHEPNYTSQSHSPRLNPIPSRYTGYDPKHLSDSNSPRLNPIPAGYSGYDPNGNQIPRSPSLGRSQSDRGRRSHLVHEGSPNHIPYDSSKYSSPNDQPPQGYNSLNFGNRARSSNHQNPSLDLPPQKDRYFHLKRKSGTDEDDHLGQEEEALTPFSCSQHFREEVITALSPVVMLPSSKKVSRLQSILAIFGRNRSASSLGLGTKVVGTLFGHRRGKVKFAFQEDPKTYPAFLIELATPTSSLIREMASGLVRIALESDKKREKKRVRLLEESLWRSYCNGKKCGVAIRRECGVKELKVLKAIGPVSMGAGVFPGNVDESEGELMYMRAKYERVVGSKDSETFYMMNPNGNGGPELSIYLHRV</sequence>
<dbReference type="InterPro" id="IPR006460">
    <property type="entry name" value="MIZ1-like_pln"/>
</dbReference>
<feature type="region of interest" description="Disordered" evidence="8">
    <location>
        <begin position="230"/>
        <end position="257"/>
    </location>
</feature>
<dbReference type="NCBIfam" id="TIGR01570">
    <property type="entry name" value="A_thal_3588"/>
    <property type="match status" value="1"/>
</dbReference>
<keyword evidence="11" id="KW-1185">Reference proteome</keyword>
<organism evidence="10 11">
    <name type="scientific">Kingdonia uniflora</name>
    <dbReference type="NCBI Taxonomy" id="39325"/>
    <lineage>
        <taxon>Eukaryota</taxon>
        <taxon>Viridiplantae</taxon>
        <taxon>Streptophyta</taxon>
        <taxon>Embryophyta</taxon>
        <taxon>Tracheophyta</taxon>
        <taxon>Spermatophyta</taxon>
        <taxon>Magnoliopsida</taxon>
        <taxon>Ranunculales</taxon>
        <taxon>Circaeasteraceae</taxon>
        <taxon>Kingdonia</taxon>
    </lineage>
</organism>
<feature type="compositionally biased region" description="Low complexity" evidence="8">
    <location>
        <begin position="365"/>
        <end position="376"/>
    </location>
</feature>
<feature type="region of interest" description="Disordered" evidence="8">
    <location>
        <begin position="1"/>
        <end position="68"/>
    </location>
</feature>
<feature type="compositionally biased region" description="Polar residues" evidence="8">
    <location>
        <begin position="508"/>
        <end position="539"/>
    </location>
</feature>
<dbReference type="PANTHER" id="PTHR13316:SF0">
    <property type="entry name" value="ZINC FINGER CCHC DOMAIN-CONTAINING PROTEIN 8"/>
    <property type="match status" value="1"/>
</dbReference>
<evidence type="ECO:0000256" key="7">
    <source>
        <dbReference type="PROSITE-ProRule" id="PRU00047"/>
    </source>
</evidence>
<evidence type="ECO:0000256" key="5">
    <source>
        <dbReference type="ARBA" id="ARBA00022833"/>
    </source>
</evidence>
<dbReference type="GO" id="GO:0003723">
    <property type="term" value="F:RNA binding"/>
    <property type="evidence" value="ECO:0007669"/>
    <property type="project" value="TreeGrafter"/>
</dbReference>
<feature type="domain" description="CCHC-type" evidence="9">
    <location>
        <begin position="205"/>
        <end position="221"/>
    </location>
</feature>
<evidence type="ECO:0000313" key="10">
    <source>
        <dbReference type="EMBL" id="KAF6160861.1"/>
    </source>
</evidence>
<dbReference type="OrthoDB" id="8026949at2759"/>
<dbReference type="Proteomes" id="UP000541444">
    <property type="component" value="Unassembled WGS sequence"/>
</dbReference>
<dbReference type="Pfam" id="PF04046">
    <property type="entry name" value="PSP"/>
    <property type="match status" value="1"/>
</dbReference>
<evidence type="ECO:0000256" key="1">
    <source>
        <dbReference type="ARBA" id="ARBA00004642"/>
    </source>
</evidence>
<evidence type="ECO:0000259" key="9">
    <source>
        <dbReference type="PROSITE" id="PS50158"/>
    </source>
</evidence>